<feature type="compositionally biased region" description="Acidic residues" evidence="1">
    <location>
        <begin position="74"/>
        <end position="93"/>
    </location>
</feature>
<organism evidence="2 3">
    <name type="scientific">Zingiber officinale</name>
    <name type="common">Ginger</name>
    <name type="synonym">Amomum zingiber</name>
    <dbReference type="NCBI Taxonomy" id="94328"/>
    <lineage>
        <taxon>Eukaryota</taxon>
        <taxon>Viridiplantae</taxon>
        <taxon>Streptophyta</taxon>
        <taxon>Embryophyta</taxon>
        <taxon>Tracheophyta</taxon>
        <taxon>Spermatophyta</taxon>
        <taxon>Magnoliopsida</taxon>
        <taxon>Liliopsida</taxon>
        <taxon>Zingiberales</taxon>
        <taxon>Zingiberaceae</taxon>
        <taxon>Zingiber</taxon>
    </lineage>
</organism>
<dbReference type="EMBL" id="JACMSC010000010">
    <property type="protein sequence ID" value="KAG6505355.1"/>
    <property type="molecule type" value="Genomic_DNA"/>
</dbReference>
<evidence type="ECO:0000256" key="1">
    <source>
        <dbReference type="SAM" id="MobiDB-lite"/>
    </source>
</evidence>
<feature type="region of interest" description="Disordered" evidence="1">
    <location>
        <begin position="69"/>
        <end position="103"/>
    </location>
</feature>
<dbReference type="Proteomes" id="UP000734854">
    <property type="component" value="Unassembled WGS sequence"/>
</dbReference>
<feature type="region of interest" description="Disordered" evidence="1">
    <location>
        <begin position="1"/>
        <end position="33"/>
    </location>
</feature>
<feature type="compositionally biased region" description="Basic and acidic residues" evidence="1">
    <location>
        <begin position="94"/>
        <end position="103"/>
    </location>
</feature>
<evidence type="ECO:0000313" key="3">
    <source>
        <dbReference type="Proteomes" id="UP000734854"/>
    </source>
</evidence>
<feature type="compositionally biased region" description="Pro residues" evidence="1">
    <location>
        <begin position="17"/>
        <end position="29"/>
    </location>
</feature>
<proteinExistence type="predicted"/>
<name>A0A8J5GGD3_ZINOF</name>
<comment type="caution">
    <text evidence="2">The sequence shown here is derived from an EMBL/GenBank/DDBJ whole genome shotgun (WGS) entry which is preliminary data.</text>
</comment>
<dbReference type="AlphaFoldDB" id="A0A8J5GGD3"/>
<keyword evidence="3" id="KW-1185">Reference proteome</keyword>
<evidence type="ECO:0000313" key="2">
    <source>
        <dbReference type="EMBL" id="KAG6505355.1"/>
    </source>
</evidence>
<sequence length="103" mass="12109">MLPPHRTSPPHWGFKDPLPPRTRTPPPSPVASYRWPRYHLNEFDGHQPETPEEYFNMKHSRARNVIERCFDPQESIEDDEENEDEESDEDDEVLDRGGKLGLN</sequence>
<reference evidence="2 3" key="1">
    <citation type="submission" date="2020-08" db="EMBL/GenBank/DDBJ databases">
        <title>Plant Genome Project.</title>
        <authorList>
            <person name="Zhang R.-G."/>
        </authorList>
    </citation>
    <scope>NUCLEOTIDE SEQUENCE [LARGE SCALE GENOMIC DNA]</scope>
    <source>
        <tissue evidence="2">Rhizome</tissue>
    </source>
</reference>
<accession>A0A8J5GGD3</accession>
<protein>
    <submittedName>
        <fullName evidence="2">Uncharacterized protein</fullName>
    </submittedName>
</protein>
<gene>
    <name evidence="2" type="ORF">ZIOFF_037711</name>
</gene>